<dbReference type="GO" id="GO:0047324">
    <property type="term" value="F:phosphoenolpyruvate-glycerone phosphotransferase activity"/>
    <property type="evidence" value="ECO:0007669"/>
    <property type="project" value="UniProtKB-EC"/>
</dbReference>
<dbReference type="FunFam" id="3.40.50.10440:FF:000001">
    <property type="entry name" value="Dihydroxyacetone kinase, DhaK subunit"/>
    <property type="match status" value="1"/>
</dbReference>
<accession>A0A243BH76</accession>
<comment type="caution">
    <text evidence="14">The sequence shown here is derived from an EMBL/GenBank/DDBJ whole genome shotgun (WGS) entry which is preliminary data.</text>
</comment>
<dbReference type="PROSITE" id="PS51481">
    <property type="entry name" value="DHAK"/>
    <property type="match status" value="1"/>
</dbReference>
<dbReference type="Gene3D" id="1.25.40.340">
    <property type="match status" value="1"/>
</dbReference>
<dbReference type="GO" id="GO:0019563">
    <property type="term" value="P:glycerol catabolic process"/>
    <property type="evidence" value="ECO:0007669"/>
    <property type="project" value="TreeGrafter"/>
</dbReference>
<dbReference type="Pfam" id="PF02734">
    <property type="entry name" value="Dak2"/>
    <property type="match status" value="1"/>
</dbReference>
<comment type="function">
    <text evidence="10">ADP-binding subunit of the dihydroxyacetone kinase, which is responsible for the phosphoenolpyruvate (PEP)-dependent phosphorylation of dihydroxyacetone. DhaL-ADP is converted to DhaL-ATP via a phosphoryl group transfer from DhaM and transmits it to dihydroxyacetone binds to DhaK.</text>
</comment>
<dbReference type="SUPFAM" id="SSF101473">
    <property type="entry name" value="DhaL-like"/>
    <property type="match status" value="1"/>
</dbReference>
<dbReference type="GO" id="GO:0005829">
    <property type="term" value="C:cytosol"/>
    <property type="evidence" value="ECO:0007669"/>
    <property type="project" value="TreeGrafter"/>
</dbReference>
<evidence type="ECO:0000256" key="1">
    <source>
        <dbReference type="ARBA" id="ARBA00001113"/>
    </source>
</evidence>
<dbReference type="GO" id="GO:0004371">
    <property type="term" value="F:glycerone kinase activity"/>
    <property type="evidence" value="ECO:0007669"/>
    <property type="project" value="InterPro"/>
</dbReference>
<dbReference type="Pfam" id="PF02733">
    <property type="entry name" value="Dak1"/>
    <property type="match status" value="1"/>
</dbReference>
<sequence>MKKIINKPETLVMEMCNGMVMAHPELELLKKYKVIKKKEMNENKVTLISGGGSGHEPAHAGLVGKGMLDAAVCGDVFASPSQIQVYQAIKETASKKGTLLIIKNYSGDIMNFKNGAHLATEDGIEVDYVKVDDDIAVEDSLYTVGRRGVAGVILVHKIAGAAAEAGMDLGAVKAVAEKAAANVRTIGLALTSCTVPASGSPTFTLAEDEMEYGVGIHGEPGIKREKMMSADELANRMTNGLMKDLGVKDGEEIALLVNGFGGTPLQELYLFNNAVTRELAARNIKINRVFVGNYMTSIDMAGMSLTVMKLDDELKTLLSKECSTPAFKVDGPVESVEYVNVLEETEEKEVSFELETAEEHAVIKDNVITLNNMIYLVDKMSDIIIKNEVPFCELDTHAGDGDFGMSVAKGFKQLKREWHSIVEQENVTIGSFLDGCSMIIMEHCGGASGPIWGGAFRAASKAAGERRELTVKEFAEMLQAALQGIQSIGERSFGRGAVVGDKTLVDALAPCVDSWLASASNEEDMKTAFEKGAKAAVKGAEYTKEIVARMGRAGTVGERSLGYPDAGAHALGVIFTEIAGSLK</sequence>
<proteinExistence type="predicted"/>
<evidence type="ECO:0000256" key="2">
    <source>
        <dbReference type="ARBA" id="ARBA00004745"/>
    </source>
</evidence>
<evidence type="ECO:0000256" key="6">
    <source>
        <dbReference type="ARBA" id="ARBA00022777"/>
    </source>
</evidence>
<evidence type="ECO:0000313" key="14">
    <source>
        <dbReference type="EMBL" id="OTY45772.1"/>
    </source>
</evidence>
<dbReference type="Gene3D" id="3.40.50.10440">
    <property type="entry name" value="Dihydroxyacetone kinase, domain 1"/>
    <property type="match status" value="1"/>
</dbReference>
<dbReference type="NCBIfam" id="NF011049">
    <property type="entry name" value="PRK14479.1"/>
    <property type="match status" value="1"/>
</dbReference>
<keyword evidence="7" id="KW-0319">Glycerol metabolism</keyword>
<dbReference type="EC" id="2.7.1.121" evidence="3"/>
<evidence type="ECO:0000313" key="15">
    <source>
        <dbReference type="Proteomes" id="UP000195089"/>
    </source>
</evidence>
<evidence type="ECO:0000259" key="13">
    <source>
        <dbReference type="PROSITE" id="PS51481"/>
    </source>
</evidence>
<feature type="domain" description="DhaL" evidence="12">
    <location>
        <begin position="371"/>
        <end position="580"/>
    </location>
</feature>
<comment type="function">
    <text evidence="11">Dihydroxyacetone binding subunit of the dihydroxyacetone kinase, which is responsible for the phosphoenolpyruvate (PEP)-dependent phosphorylation of dihydroxyacetone via a phosphoryl group transfer from DhaL-ATP.</text>
</comment>
<evidence type="ECO:0000256" key="11">
    <source>
        <dbReference type="ARBA" id="ARBA00057414"/>
    </source>
</evidence>
<feature type="domain" description="DhaK" evidence="13">
    <location>
        <begin position="7"/>
        <end position="327"/>
    </location>
</feature>
<dbReference type="PANTHER" id="PTHR28629:SF4">
    <property type="entry name" value="TRIOKINASE_FMN CYCLASE"/>
    <property type="match status" value="1"/>
</dbReference>
<dbReference type="RefSeq" id="WP_088119431.1">
    <property type="nucleotide sequence ID" value="NZ_NFDL01000041.1"/>
</dbReference>
<dbReference type="FunFam" id="3.30.1180.20:FF:000002">
    <property type="entry name" value="Dihydroxyacetone kinase subunit DhaK"/>
    <property type="match status" value="1"/>
</dbReference>
<keyword evidence="8" id="KW-0067">ATP-binding</keyword>
<dbReference type="InterPro" id="IPR004006">
    <property type="entry name" value="DhaK_dom"/>
</dbReference>
<evidence type="ECO:0000256" key="8">
    <source>
        <dbReference type="ARBA" id="ARBA00022840"/>
    </source>
</evidence>
<evidence type="ECO:0000259" key="12">
    <source>
        <dbReference type="PROSITE" id="PS51480"/>
    </source>
</evidence>
<evidence type="ECO:0000256" key="5">
    <source>
        <dbReference type="ARBA" id="ARBA00022741"/>
    </source>
</evidence>
<comment type="pathway">
    <text evidence="2">Polyol metabolism; glycerol degradation.</text>
</comment>
<dbReference type="EMBL" id="NFDL01000041">
    <property type="protein sequence ID" value="OTY45772.1"/>
    <property type="molecule type" value="Genomic_DNA"/>
</dbReference>
<dbReference type="InterPro" id="IPR004007">
    <property type="entry name" value="DhaL_dom"/>
</dbReference>
<dbReference type="InterPro" id="IPR036117">
    <property type="entry name" value="DhaL_dom_sf"/>
</dbReference>
<evidence type="ECO:0000256" key="4">
    <source>
        <dbReference type="ARBA" id="ARBA00022679"/>
    </source>
</evidence>
<dbReference type="Gene3D" id="3.30.1180.20">
    <property type="entry name" value="Dihydroxyacetone kinase, domain 2"/>
    <property type="match status" value="1"/>
</dbReference>
<keyword evidence="5" id="KW-0547">Nucleotide-binding</keyword>
<dbReference type="GO" id="GO:0005524">
    <property type="term" value="F:ATP binding"/>
    <property type="evidence" value="ECO:0007669"/>
    <property type="project" value="UniProtKB-KW"/>
</dbReference>
<evidence type="ECO:0000256" key="9">
    <source>
        <dbReference type="ARBA" id="ARBA00046577"/>
    </source>
</evidence>
<dbReference type="PANTHER" id="PTHR28629">
    <property type="entry name" value="TRIOKINASE/FMN CYCLASE"/>
    <property type="match status" value="1"/>
</dbReference>
<dbReference type="InterPro" id="IPR012737">
    <property type="entry name" value="DhaK_L_YcgS"/>
</dbReference>
<comment type="subunit">
    <text evidence="9">Homodimer. The dihydroxyacetone kinase complex is composed of a homodimer of DhaM, a homodimer of DhaK and the subunit DhaL.</text>
</comment>
<evidence type="ECO:0000256" key="7">
    <source>
        <dbReference type="ARBA" id="ARBA00022798"/>
    </source>
</evidence>
<evidence type="ECO:0000256" key="3">
    <source>
        <dbReference type="ARBA" id="ARBA00012095"/>
    </source>
</evidence>
<dbReference type="SMART" id="SM01120">
    <property type="entry name" value="Dak2"/>
    <property type="match status" value="1"/>
</dbReference>
<dbReference type="InterPro" id="IPR050861">
    <property type="entry name" value="Dihydroxyacetone_Kinase"/>
</dbReference>
<organism evidence="14 15">
    <name type="scientific">Bacillus thuringiensis serovar pingluonsis</name>
    <dbReference type="NCBI Taxonomy" id="180881"/>
    <lineage>
        <taxon>Bacteria</taxon>
        <taxon>Bacillati</taxon>
        <taxon>Bacillota</taxon>
        <taxon>Bacilli</taxon>
        <taxon>Bacillales</taxon>
        <taxon>Bacillaceae</taxon>
        <taxon>Bacillus</taxon>
        <taxon>Bacillus cereus group</taxon>
    </lineage>
</organism>
<dbReference type="PROSITE" id="PS51480">
    <property type="entry name" value="DHAL"/>
    <property type="match status" value="1"/>
</dbReference>
<protein>
    <recommendedName>
        <fullName evidence="3">phosphoenolpyruvate--glycerone phosphotransferase</fullName>
        <ecNumber evidence="3">2.7.1.121</ecNumber>
    </recommendedName>
</protein>
<evidence type="ECO:0000256" key="10">
    <source>
        <dbReference type="ARBA" id="ARBA00055771"/>
    </source>
</evidence>
<dbReference type="InterPro" id="IPR012736">
    <property type="entry name" value="DhaK_1"/>
</dbReference>
<dbReference type="FunFam" id="1.25.40.340:FF:000002">
    <property type="entry name" value="Dihydroxyacetone kinase, L subunit"/>
    <property type="match status" value="1"/>
</dbReference>
<dbReference type="Proteomes" id="UP000195089">
    <property type="component" value="Unassembled WGS sequence"/>
</dbReference>
<name>A0A243BH76_BACTU</name>
<keyword evidence="6 14" id="KW-0418">Kinase</keyword>
<gene>
    <name evidence="14" type="ORF">BK742_11795</name>
</gene>
<comment type="catalytic activity">
    <reaction evidence="1">
        <text>dihydroxyacetone + phosphoenolpyruvate = dihydroxyacetone phosphate + pyruvate</text>
        <dbReference type="Rhea" id="RHEA:18381"/>
        <dbReference type="ChEBI" id="CHEBI:15361"/>
        <dbReference type="ChEBI" id="CHEBI:16016"/>
        <dbReference type="ChEBI" id="CHEBI:57642"/>
        <dbReference type="ChEBI" id="CHEBI:58702"/>
        <dbReference type="EC" id="2.7.1.121"/>
    </reaction>
</comment>
<dbReference type="NCBIfam" id="TIGR02365">
    <property type="entry name" value="dha_L_ycgS"/>
    <property type="match status" value="1"/>
</dbReference>
<reference evidence="14 15" key="1">
    <citation type="submission" date="2016-10" db="EMBL/GenBank/DDBJ databases">
        <title>Comparative genomics of Bacillus thuringiensis reveals a path to pathogens against multiple invertebrate hosts.</title>
        <authorList>
            <person name="Zheng J."/>
            <person name="Gao Q."/>
            <person name="Liu H."/>
            <person name="Peng D."/>
            <person name="Ruan L."/>
            <person name="Sun M."/>
        </authorList>
    </citation>
    <scope>NUCLEOTIDE SEQUENCE [LARGE SCALE GENOMIC DNA]</scope>
    <source>
        <strain evidence="14">BGSC 4BX1</strain>
    </source>
</reference>
<dbReference type="SUPFAM" id="SSF82549">
    <property type="entry name" value="DAK1/DegV-like"/>
    <property type="match status" value="1"/>
</dbReference>
<dbReference type="NCBIfam" id="TIGR02363">
    <property type="entry name" value="dhaK1"/>
    <property type="match status" value="1"/>
</dbReference>
<dbReference type="AlphaFoldDB" id="A0A243BH76"/>
<keyword evidence="4" id="KW-0808">Transferase</keyword>